<gene>
    <name evidence="2" type="ORF">Thpro_021856</name>
</gene>
<dbReference type="EMBL" id="JQSG02000003">
    <property type="protein sequence ID" value="OBS09528.1"/>
    <property type="molecule type" value="Genomic_DNA"/>
</dbReference>
<keyword evidence="3" id="KW-1185">Reference proteome</keyword>
<reference evidence="2 3" key="1">
    <citation type="journal article" date="2014" name="Genome Announc.">
        <title>Draft Genome Sequence of the Iron-Oxidizing, Acidophilic, and Halotolerant 'Thiobacillus prosperus' Type Strain DSM 5130.</title>
        <authorList>
            <person name="Ossandon F.J."/>
            <person name="Cardenas J.P."/>
            <person name="Corbett M."/>
            <person name="Quatrini R."/>
            <person name="Holmes D.S."/>
            <person name="Watkin E."/>
        </authorList>
    </citation>
    <scope>NUCLEOTIDE SEQUENCE [LARGE SCALE GENOMIC DNA]</scope>
    <source>
        <strain evidence="2 3">DSM 5130</strain>
    </source>
</reference>
<proteinExistence type="predicted"/>
<protein>
    <submittedName>
        <fullName evidence="2">Uncharacterized protein</fullName>
    </submittedName>
</protein>
<evidence type="ECO:0000256" key="1">
    <source>
        <dbReference type="SAM" id="MobiDB-lite"/>
    </source>
</evidence>
<name>A0A1A6C4P2_9GAMM</name>
<comment type="caution">
    <text evidence="2">The sequence shown here is derived from an EMBL/GenBank/DDBJ whole genome shotgun (WGS) entry which is preliminary data.</text>
</comment>
<dbReference type="AlphaFoldDB" id="A0A1A6C4P2"/>
<dbReference type="Proteomes" id="UP000029273">
    <property type="component" value="Unassembled WGS sequence"/>
</dbReference>
<evidence type="ECO:0000313" key="2">
    <source>
        <dbReference type="EMBL" id="OBS09528.1"/>
    </source>
</evidence>
<evidence type="ECO:0000313" key="3">
    <source>
        <dbReference type="Proteomes" id="UP000029273"/>
    </source>
</evidence>
<feature type="region of interest" description="Disordered" evidence="1">
    <location>
        <begin position="14"/>
        <end position="38"/>
    </location>
</feature>
<feature type="compositionally biased region" description="Pro residues" evidence="1">
    <location>
        <begin position="28"/>
        <end position="38"/>
    </location>
</feature>
<organism evidence="2 3">
    <name type="scientific">Acidihalobacter prosperus</name>
    <dbReference type="NCBI Taxonomy" id="160660"/>
    <lineage>
        <taxon>Bacteria</taxon>
        <taxon>Pseudomonadati</taxon>
        <taxon>Pseudomonadota</taxon>
        <taxon>Gammaproteobacteria</taxon>
        <taxon>Chromatiales</taxon>
        <taxon>Ectothiorhodospiraceae</taxon>
        <taxon>Acidihalobacter</taxon>
    </lineage>
</organism>
<accession>A0A1A6C4P2</accession>
<sequence length="38" mass="3954">MQDHACILMPAASGQRRCPPDGVRVSVAPPPPGGRTQV</sequence>